<evidence type="ECO:0000313" key="1">
    <source>
        <dbReference type="EMBL" id="KAI7986759.1"/>
    </source>
</evidence>
<comment type="caution">
    <text evidence="1">The sequence shown here is derived from an EMBL/GenBank/DDBJ whole genome shotgun (WGS) entry which is preliminary data.</text>
</comment>
<accession>A0ACC0FE16</accession>
<organism evidence="1 2">
    <name type="scientific">Camellia lanceoleosa</name>
    <dbReference type="NCBI Taxonomy" id="1840588"/>
    <lineage>
        <taxon>Eukaryota</taxon>
        <taxon>Viridiplantae</taxon>
        <taxon>Streptophyta</taxon>
        <taxon>Embryophyta</taxon>
        <taxon>Tracheophyta</taxon>
        <taxon>Spermatophyta</taxon>
        <taxon>Magnoliopsida</taxon>
        <taxon>eudicotyledons</taxon>
        <taxon>Gunneridae</taxon>
        <taxon>Pentapetalae</taxon>
        <taxon>asterids</taxon>
        <taxon>Ericales</taxon>
        <taxon>Theaceae</taxon>
        <taxon>Camellia</taxon>
    </lineage>
</organism>
<evidence type="ECO:0000313" key="2">
    <source>
        <dbReference type="Proteomes" id="UP001060215"/>
    </source>
</evidence>
<dbReference type="EMBL" id="CM045772">
    <property type="protein sequence ID" value="KAI7986759.1"/>
    <property type="molecule type" value="Genomic_DNA"/>
</dbReference>
<gene>
    <name evidence="1" type="ORF">LOK49_LG14G01710</name>
</gene>
<keyword evidence="2" id="KW-1185">Reference proteome</keyword>
<name>A0ACC0FE16_9ERIC</name>
<proteinExistence type="predicted"/>
<sequence>MPICLYPCLRQLLALISSSRSFLIFHLSYSSISLSLSLSLPDRPKLASIDHNQYRSVFVSPATLRTLKLTTPSYEYTLQSCLSAVYFWAVLVDLPD</sequence>
<protein>
    <submittedName>
        <fullName evidence="1">Uncharacterized protein</fullName>
    </submittedName>
</protein>
<dbReference type="Proteomes" id="UP001060215">
    <property type="component" value="Chromosome 15"/>
</dbReference>
<reference evidence="1 2" key="1">
    <citation type="journal article" date="2022" name="Plant J.">
        <title>Chromosome-level genome of Camellia lanceoleosa provides a valuable resource for understanding genome evolution and self-incompatibility.</title>
        <authorList>
            <person name="Gong W."/>
            <person name="Xiao S."/>
            <person name="Wang L."/>
            <person name="Liao Z."/>
            <person name="Chang Y."/>
            <person name="Mo W."/>
            <person name="Hu G."/>
            <person name="Li W."/>
            <person name="Zhao G."/>
            <person name="Zhu H."/>
            <person name="Hu X."/>
            <person name="Ji K."/>
            <person name="Xiang X."/>
            <person name="Song Q."/>
            <person name="Yuan D."/>
            <person name="Jin S."/>
            <person name="Zhang L."/>
        </authorList>
    </citation>
    <scope>NUCLEOTIDE SEQUENCE [LARGE SCALE GENOMIC DNA]</scope>
    <source>
        <strain evidence="1">SQ_2022a</strain>
    </source>
</reference>